<dbReference type="EMBL" id="JAVDYF010000001">
    <property type="protein sequence ID" value="MDR7354920.1"/>
    <property type="molecule type" value="Genomic_DNA"/>
</dbReference>
<comment type="caution">
    <text evidence="1">The sequence shown here is derived from an EMBL/GenBank/DDBJ whole genome shotgun (WGS) entry which is preliminary data.</text>
</comment>
<gene>
    <name evidence="1" type="ORF">J2S37_001458</name>
</gene>
<evidence type="ECO:0008006" key="3">
    <source>
        <dbReference type="Google" id="ProtNLM"/>
    </source>
</evidence>
<proteinExistence type="predicted"/>
<organism evidence="1 2">
    <name type="scientific">Corynebacterium felinum</name>
    <dbReference type="NCBI Taxonomy" id="131318"/>
    <lineage>
        <taxon>Bacteria</taxon>
        <taxon>Bacillati</taxon>
        <taxon>Actinomycetota</taxon>
        <taxon>Actinomycetes</taxon>
        <taxon>Mycobacteriales</taxon>
        <taxon>Corynebacteriaceae</taxon>
        <taxon>Corynebacterium</taxon>
    </lineage>
</organism>
<name>A0ABU2B8G5_9CORY</name>
<dbReference type="Proteomes" id="UP001183619">
    <property type="component" value="Unassembled WGS sequence"/>
</dbReference>
<protein>
    <recommendedName>
        <fullName evidence="3">GNAT family N-acetyltransferase</fullName>
    </recommendedName>
</protein>
<reference evidence="1 2" key="1">
    <citation type="submission" date="2023-07" db="EMBL/GenBank/DDBJ databases">
        <title>Sequencing the genomes of 1000 actinobacteria strains.</title>
        <authorList>
            <person name="Klenk H.-P."/>
        </authorList>
    </citation>
    <scope>NUCLEOTIDE SEQUENCE [LARGE SCALE GENOMIC DNA]</scope>
    <source>
        <strain evidence="1 2">DSM 44508</strain>
    </source>
</reference>
<evidence type="ECO:0000313" key="1">
    <source>
        <dbReference type="EMBL" id="MDR7354920.1"/>
    </source>
</evidence>
<evidence type="ECO:0000313" key="2">
    <source>
        <dbReference type="Proteomes" id="UP001183619"/>
    </source>
</evidence>
<keyword evidence="2" id="KW-1185">Reference proteome</keyword>
<accession>A0ABU2B8G5</accession>
<sequence length="32" mass="3594">MKGELRMTTMTRSDPADKATIDSIEMRLLANP</sequence>